<dbReference type="InterPro" id="IPR031823">
    <property type="entry name" value="TatT"/>
</dbReference>
<comment type="caution">
    <text evidence="2">The sequence shown here is derived from an EMBL/GenBank/DDBJ whole genome shotgun (WGS) entry which is preliminary data.</text>
</comment>
<dbReference type="RefSeq" id="WP_201681836.1">
    <property type="nucleotide sequence ID" value="NZ_JAEQNA010000001.1"/>
</dbReference>
<accession>A0A936ZBZ3</accession>
<protein>
    <recommendedName>
        <fullName evidence="4">Tetratricopeptide repeat protein</fullName>
    </recommendedName>
</protein>
<dbReference type="Gene3D" id="1.25.40.10">
    <property type="entry name" value="Tetratricopeptide repeat domain"/>
    <property type="match status" value="1"/>
</dbReference>
<evidence type="ECO:0000313" key="2">
    <source>
        <dbReference type="EMBL" id="MBL0418749.1"/>
    </source>
</evidence>
<keyword evidence="3" id="KW-1185">Reference proteome</keyword>
<dbReference type="EMBL" id="JAEQNA010000001">
    <property type="protein sequence ID" value="MBL0418749.1"/>
    <property type="molecule type" value="Genomic_DNA"/>
</dbReference>
<dbReference type="Pfam" id="PF16811">
    <property type="entry name" value="TAtT"/>
    <property type="match status" value="1"/>
</dbReference>
<gene>
    <name evidence="2" type="ORF">JI739_00180</name>
</gene>
<keyword evidence="1" id="KW-0732">Signal</keyword>
<feature type="signal peptide" evidence="1">
    <location>
        <begin position="1"/>
        <end position="33"/>
    </location>
</feature>
<evidence type="ECO:0000256" key="1">
    <source>
        <dbReference type="SAM" id="SignalP"/>
    </source>
</evidence>
<dbReference type="Proteomes" id="UP000613011">
    <property type="component" value="Unassembled WGS sequence"/>
</dbReference>
<dbReference type="AlphaFoldDB" id="A0A936ZBZ3"/>
<dbReference type="SUPFAM" id="SSF48452">
    <property type="entry name" value="TPR-like"/>
    <property type="match status" value="1"/>
</dbReference>
<feature type="chain" id="PRO_5037428761" description="Tetratricopeptide repeat protein" evidence="1">
    <location>
        <begin position="34"/>
        <end position="224"/>
    </location>
</feature>
<dbReference type="InterPro" id="IPR011990">
    <property type="entry name" value="TPR-like_helical_dom_sf"/>
</dbReference>
<organism evidence="2 3">
    <name type="scientific">Ramlibacter aurantiacus</name>
    <dbReference type="NCBI Taxonomy" id="2801330"/>
    <lineage>
        <taxon>Bacteria</taxon>
        <taxon>Pseudomonadati</taxon>
        <taxon>Pseudomonadota</taxon>
        <taxon>Betaproteobacteria</taxon>
        <taxon>Burkholderiales</taxon>
        <taxon>Comamonadaceae</taxon>
        <taxon>Ramlibacter</taxon>
    </lineage>
</organism>
<name>A0A936ZBZ3_9BURK</name>
<sequence>MTTRFPLFSSLLRAVALGSALLAWGAVAVPAHAAVEDDVQQLQHEWEVIRYEAPPAERQARFAQLAARAHQVSGTYPGRSEPLVWEGIIVSSWAGEKGGLGALGLVKQAKALYESAIQIDGTVLEGSAYNSLGVLYYKVPGWPVGFGDKARANELLRKALQINPGGIDPNYFYAEYLVETHQPEQAVAYLVKALKAPARPGRPLADAGRREEARQLLAKVQGGS</sequence>
<proteinExistence type="predicted"/>
<reference evidence="2" key="1">
    <citation type="submission" date="2021-01" db="EMBL/GenBank/DDBJ databases">
        <title>Ramlibacter sp. strain AW1 16S ribosomal RNA gene Genome sequencing and assembly.</title>
        <authorList>
            <person name="Kang M."/>
        </authorList>
    </citation>
    <scope>NUCLEOTIDE SEQUENCE</scope>
    <source>
        <strain evidence="2">AW1</strain>
    </source>
</reference>
<evidence type="ECO:0000313" key="3">
    <source>
        <dbReference type="Proteomes" id="UP000613011"/>
    </source>
</evidence>
<evidence type="ECO:0008006" key="4">
    <source>
        <dbReference type="Google" id="ProtNLM"/>
    </source>
</evidence>